<dbReference type="InterPro" id="IPR000959">
    <property type="entry name" value="POLO_box_dom"/>
</dbReference>
<name>A0A4Y2D8Y2_ARAVE</name>
<dbReference type="Proteomes" id="UP000499080">
    <property type="component" value="Unassembled WGS sequence"/>
</dbReference>
<dbReference type="AlphaFoldDB" id="A0A4Y2D8Y2"/>
<evidence type="ECO:0000313" key="3">
    <source>
        <dbReference type="Proteomes" id="UP000499080"/>
    </source>
</evidence>
<evidence type="ECO:0000313" key="2">
    <source>
        <dbReference type="EMBL" id="GBM12689.1"/>
    </source>
</evidence>
<keyword evidence="3" id="KW-1185">Reference proteome</keyword>
<feature type="domain" description="POLO box" evidence="1">
    <location>
        <begin position="15"/>
        <end position="54"/>
    </location>
</feature>
<dbReference type="InterPro" id="IPR036947">
    <property type="entry name" value="POLO_box_dom_sf"/>
</dbReference>
<dbReference type="Pfam" id="PF00659">
    <property type="entry name" value="POLO_box"/>
    <property type="match status" value="1"/>
</dbReference>
<dbReference type="InterPro" id="IPR033701">
    <property type="entry name" value="POLO_box_1"/>
</dbReference>
<feature type="non-terminal residue" evidence="2">
    <location>
        <position position="1"/>
    </location>
</feature>
<accession>A0A4Y2D8Y2</accession>
<dbReference type="OrthoDB" id="408964at2759"/>
<proteinExistence type="predicted"/>
<dbReference type="EMBL" id="BGPR01241930">
    <property type="protein sequence ID" value="GBM12689.1"/>
    <property type="molecule type" value="Genomic_DNA"/>
</dbReference>
<reference evidence="2 3" key="1">
    <citation type="journal article" date="2019" name="Sci. Rep.">
        <title>Orb-weaving spider Araneus ventricosus genome elucidates the spidroin gene catalogue.</title>
        <authorList>
            <person name="Kono N."/>
            <person name="Nakamura H."/>
            <person name="Ohtoshi R."/>
            <person name="Moran D.A.P."/>
            <person name="Shinohara A."/>
            <person name="Yoshida Y."/>
            <person name="Fujiwara M."/>
            <person name="Mori M."/>
            <person name="Tomita M."/>
            <person name="Arakawa K."/>
        </authorList>
    </citation>
    <scope>NUCLEOTIDE SEQUENCE [LARGE SCALE GENOMIC DNA]</scope>
</reference>
<evidence type="ECO:0000259" key="1">
    <source>
        <dbReference type="PROSITE" id="PS50078"/>
    </source>
</evidence>
<comment type="caution">
    <text evidence="2">The sequence shown here is derived from an EMBL/GenBank/DDBJ whole genome shotgun (WGS) entry which is preliminary data.</text>
</comment>
<dbReference type="PROSITE" id="PS50078">
    <property type="entry name" value="POLO_BOX"/>
    <property type="match status" value="1"/>
</dbReference>
<protein>
    <recommendedName>
        <fullName evidence="1">POLO box domain-containing protein</fullName>
    </recommendedName>
</protein>
<dbReference type="Gene3D" id="3.30.1120.30">
    <property type="entry name" value="POLO box domain"/>
    <property type="match status" value="1"/>
</dbReference>
<dbReference type="CDD" id="cd13118">
    <property type="entry name" value="POLO_box_1"/>
    <property type="match status" value="1"/>
</dbReference>
<dbReference type="SUPFAM" id="SSF82615">
    <property type="entry name" value="Polo-box domain"/>
    <property type="match status" value="1"/>
</dbReference>
<sequence length="54" mass="6193">TENNPPTLNYNVSPFISKWVDYSNKYGFAFQLSDQSFGVMFNDSSRMSMSANRT</sequence>
<gene>
    <name evidence="2" type="ORF">AVEN_154128_1</name>
</gene>
<organism evidence="2 3">
    <name type="scientific">Araneus ventricosus</name>
    <name type="common">Orbweaver spider</name>
    <name type="synonym">Epeira ventricosa</name>
    <dbReference type="NCBI Taxonomy" id="182803"/>
    <lineage>
        <taxon>Eukaryota</taxon>
        <taxon>Metazoa</taxon>
        <taxon>Ecdysozoa</taxon>
        <taxon>Arthropoda</taxon>
        <taxon>Chelicerata</taxon>
        <taxon>Arachnida</taxon>
        <taxon>Araneae</taxon>
        <taxon>Araneomorphae</taxon>
        <taxon>Entelegynae</taxon>
        <taxon>Araneoidea</taxon>
        <taxon>Araneidae</taxon>
        <taxon>Araneus</taxon>
    </lineage>
</organism>